<dbReference type="Pfam" id="PF14364">
    <property type="entry name" value="DUF4408"/>
    <property type="match status" value="1"/>
</dbReference>
<keyword evidence="2" id="KW-1133">Transmembrane helix</keyword>
<evidence type="ECO:0000313" key="4">
    <source>
        <dbReference type="EMBL" id="EFJ11684.1"/>
    </source>
</evidence>
<feature type="region of interest" description="Disordered" evidence="1">
    <location>
        <begin position="202"/>
        <end position="224"/>
    </location>
</feature>
<accession>D8SUV0</accession>
<feature type="domain" description="DUF4408" evidence="3">
    <location>
        <begin position="41"/>
        <end position="69"/>
    </location>
</feature>
<proteinExistence type="predicted"/>
<keyword evidence="2" id="KW-0812">Transmembrane</keyword>
<dbReference type="HOGENOM" id="CLU_1055236_0_0_1"/>
<evidence type="ECO:0000313" key="5">
    <source>
        <dbReference type="Proteomes" id="UP000001514"/>
    </source>
</evidence>
<dbReference type="OMA" id="MWAVPRE"/>
<organism evidence="5">
    <name type="scientific">Selaginella moellendorffii</name>
    <name type="common">Spikemoss</name>
    <dbReference type="NCBI Taxonomy" id="88036"/>
    <lineage>
        <taxon>Eukaryota</taxon>
        <taxon>Viridiplantae</taxon>
        <taxon>Streptophyta</taxon>
        <taxon>Embryophyta</taxon>
        <taxon>Tracheophyta</taxon>
        <taxon>Lycopodiopsida</taxon>
        <taxon>Selaginellales</taxon>
        <taxon>Selaginellaceae</taxon>
        <taxon>Selaginella</taxon>
    </lineage>
</organism>
<dbReference type="KEGG" id="smo:SELMODRAFT_446846"/>
<name>D8SUV0_SELML</name>
<feature type="compositionally biased region" description="Pro residues" evidence="1">
    <location>
        <begin position="175"/>
        <end position="188"/>
    </location>
</feature>
<dbReference type="InParanoid" id="D8SUV0"/>
<dbReference type="InterPro" id="IPR025520">
    <property type="entry name" value="DUF4408"/>
</dbReference>
<protein>
    <recommendedName>
        <fullName evidence="3">DUF4408 domain-containing protein</fullName>
    </recommendedName>
</protein>
<gene>
    <name evidence="4" type="ORF">SELMODRAFT_446846</name>
</gene>
<evidence type="ECO:0000259" key="3">
    <source>
        <dbReference type="Pfam" id="PF14364"/>
    </source>
</evidence>
<sequence length="264" mass="27307">MASKPAAVATFTLLTALLPWIITFTPPLLRSLEVGFATEAWRLVVAWLTTPVLFVLVNFVILSIWATSSGGLAEGGGGGGALAGGGAGDLLAVATAAPPPPTKRKLETTQTLVFLPPVSVGKPDPQISVFSRIMPPPSSVKEIFDPEPARESPPAAALEEKGGDDEVAAPGGAAAPPPAPAPAPIGILPPPLPSFLVAHREKLKKSSSAGTGATRKKKVVRTRSDKSGVVIKDLGFGDSRDVPDDLTQRVESLIASVRAQLRQE</sequence>
<dbReference type="AlphaFoldDB" id="D8SUV0"/>
<keyword evidence="5" id="KW-1185">Reference proteome</keyword>
<feature type="transmembrane region" description="Helical" evidence="2">
    <location>
        <begin position="41"/>
        <end position="65"/>
    </location>
</feature>
<evidence type="ECO:0000256" key="2">
    <source>
        <dbReference type="SAM" id="Phobius"/>
    </source>
</evidence>
<dbReference type="Proteomes" id="UP000001514">
    <property type="component" value="Unassembled WGS sequence"/>
</dbReference>
<feature type="region of interest" description="Disordered" evidence="1">
    <location>
        <begin position="138"/>
        <end position="188"/>
    </location>
</feature>
<keyword evidence="2" id="KW-0472">Membrane</keyword>
<dbReference type="EMBL" id="GL377644">
    <property type="protein sequence ID" value="EFJ11684.1"/>
    <property type="molecule type" value="Genomic_DNA"/>
</dbReference>
<reference evidence="4 5" key="1">
    <citation type="journal article" date="2011" name="Science">
        <title>The Selaginella genome identifies genetic changes associated with the evolution of vascular plants.</title>
        <authorList>
            <person name="Banks J.A."/>
            <person name="Nishiyama T."/>
            <person name="Hasebe M."/>
            <person name="Bowman J.L."/>
            <person name="Gribskov M."/>
            <person name="dePamphilis C."/>
            <person name="Albert V.A."/>
            <person name="Aono N."/>
            <person name="Aoyama T."/>
            <person name="Ambrose B.A."/>
            <person name="Ashton N.W."/>
            <person name="Axtell M.J."/>
            <person name="Barker E."/>
            <person name="Barker M.S."/>
            <person name="Bennetzen J.L."/>
            <person name="Bonawitz N.D."/>
            <person name="Chapple C."/>
            <person name="Cheng C."/>
            <person name="Correa L.G."/>
            <person name="Dacre M."/>
            <person name="DeBarry J."/>
            <person name="Dreyer I."/>
            <person name="Elias M."/>
            <person name="Engstrom E.M."/>
            <person name="Estelle M."/>
            <person name="Feng L."/>
            <person name="Finet C."/>
            <person name="Floyd S.K."/>
            <person name="Frommer W.B."/>
            <person name="Fujita T."/>
            <person name="Gramzow L."/>
            <person name="Gutensohn M."/>
            <person name="Harholt J."/>
            <person name="Hattori M."/>
            <person name="Heyl A."/>
            <person name="Hirai T."/>
            <person name="Hiwatashi Y."/>
            <person name="Ishikawa M."/>
            <person name="Iwata M."/>
            <person name="Karol K.G."/>
            <person name="Koehler B."/>
            <person name="Kolukisaoglu U."/>
            <person name="Kubo M."/>
            <person name="Kurata T."/>
            <person name="Lalonde S."/>
            <person name="Li K."/>
            <person name="Li Y."/>
            <person name="Litt A."/>
            <person name="Lyons E."/>
            <person name="Manning G."/>
            <person name="Maruyama T."/>
            <person name="Michael T.P."/>
            <person name="Mikami K."/>
            <person name="Miyazaki S."/>
            <person name="Morinaga S."/>
            <person name="Murata T."/>
            <person name="Mueller-Roeber B."/>
            <person name="Nelson D.R."/>
            <person name="Obara M."/>
            <person name="Oguri Y."/>
            <person name="Olmstead R.G."/>
            <person name="Onodera N."/>
            <person name="Petersen B.L."/>
            <person name="Pils B."/>
            <person name="Prigge M."/>
            <person name="Rensing S.A."/>
            <person name="Riano-Pachon D.M."/>
            <person name="Roberts A.W."/>
            <person name="Sato Y."/>
            <person name="Scheller H.V."/>
            <person name="Schulz B."/>
            <person name="Schulz C."/>
            <person name="Shakirov E.V."/>
            <person name="Shibagaki N."/>
            <person name="Shinohara N."/>
            <person name="Shippen D.E."/>
            <person name="Soerensen I."/>
            <person name="Sotooka R."/>
            <person name="Sugimoto N."/>
            <person name="Sugita M."/>
            <person name="Sumikawa N."/>
            <person name="Tanurdzic M."/>
            <person name="Theissen G."/>
            <person name="Ulvskov P."/>
            <person name="Wakazuki S."/>
            <person name="Weng J.K."/>
            <person name="Willats W.W."/>
            <person name="Wipf D."/>
            <person name="Wolf P.G."/>
            <person name="Yang L."/>
            <person name="Zimmer A.D."/>
            <person name="Zhu Q."/>
            <person name="Mitros T."/>
            <person name="Hellsten U."/>
            <person name="Loque D."/>
            <person name="Otillar R."/>
            <person name="Salamov A."/>
            <person name="Schmutz J."/>
            <person name="Shapiro H."/>
            <person name="Lindquist E."/>
            <person name="Lucas S."/>
            <person name="Rokhsar D."/>
            <person name="Grigoriev I.V."/>
        </authorList>
    </citation>
    <scope>NUCLEOTIDE SEQUENCE [LARGE SCALE GENOMIC DNA]</scope>
</reference>
<dbReference type="Gramene" id="EFJ11684">
    <property type="protein sequence ID" value="EFJ11684"/>
    <property type="gene ID" value="SELMODRAFT_446846"/>
</dbReference>
<evidence type="ECO:0000256" key="1">
    <source>
        <dbReference type="SAM" id="MobiDB-lite"/>
    </source>
</evidence>